<dbReference type="OrthoDB" id="10257314at2759"/>
<feature type="compositionally biased region" description="Polar residues" evidence="6">
    <location>
        <begin position="1"/>
        <end position="14"/>
    </location>
</feature>
<dbReference type="AlphaFoldDB" id="A0A0D2M7Y4"/>
<evidence type="ECO:0000256" key="4">
    <source>
        <dbReference type="ARBA" id="ARBA00023002"/>
    </source>
</evidence>
<organism evidence="8 9">
    <name type="scientific">Hypholoma sublateritium (strain FD-334 SS-4)</name>
    <dbReference type="NCBI Taxonomy" id="945553"/>
    <lineage>
        <taxon>Eukaryota</taxon>
        <taxon>Fungi</taxon>
        <taxon>Dikarya</taxon>
        <taxon>Basidiomycota</taxon>
        <taxon>Agaricomycotina</taxon>
        <taxon>Agaricomycetes</taxon>
        <taxon>Agaricomycetidae</taxon>
        <taxon>Agaricales</taxon>
        <taxon>Agaricineae</taxon>
        <taxon>Strophariaceae</taxon>
        <taxon>Hypholoma</taxon>
    </lineage>
</organism>
<dbReference type="GO" id="GO:0005737">
    <property type="term" value="C:cytoplasm"/>
    <property type="evidence" value="ECO:0007669"/>
    <property type="project" value="TreeGrafter"/>
</dbReference>
<dbReference type="InterPro" id="IPR003819">
    <property type="entry name" value="TauD/TfdA-like"/>
</dbReference>
<dbReference type="InterPro" id="IPR051323">
    <property type="entry name" value="AtsK-like"/>
</dbReference>
<comment type="similarity">
    <text evidence="1">Belongs to the TfdA dioxygenase family.</text>
</comment>
<dbReference type="InterPro" id="IPR042098">
    <property type="entry name" value="TauD-like_sf"/>
</dbReference>
<dbReference type="GO" id="GO:0046872">
    <property type="term" value="F:metal ion binding"/>
    <property type="evidence" value="ECO:0007669"/>
    <property type="project" value="UniProtKB-KW"/>
</dbReference>
<sequence>MFRSASALSSVARQTKNHPLHVTDDSTVGNGGRLAQRAGVKIIEITPAIGTVIIGLNLHASSGVPAQGDLPHVHVVYKDSSKKAPPSAFSKLELWHADVSYERQPPGLTTFKVLTNPPSGGDTLFASAYVAYDNLSPALRNYVESLSALHSGLAQGGKDHLRHQRRPPIETVHPVVRVHPVTGWKCIFVDPASTRYIVGVPKAESDMILKYLFELVANGLGIALPEAVLGCSNFSAPEFTVNGTLNFRTTA</sequence>
<evidence type="ECO:0000256" key="5">
    <source>
        <dbReference type="ARBA" id="ARBA00023004"/>
    </source>
</evidence>
<feature type="domain" description="TauD/TfdA-like" evidence="7">
    <location>
        <begin position="58"/>
        <end position="217"/>
    </location>
</feature>
<dbReference type="STRING" id="945553.A0A0D2M7Y4"/>
<dbReference type="PANTHER" id="PTHR30468">
    <property type="entry name" value="ALPHA-KETOGLUTARATE-DEPENDENT SULFONATE DIOXYGENASE"/>
    <property type="match status" value="1"/>
</dbReference>
<evidence type="ECO:0000256" key="3">
    <source>
        <dbReference type="ARBA" id="ARBA00022964"/>
    </source>
</evidence>
<keyword evidence="3" id="KW-0223">Dioxygenase</keyword>
<evidence type="ECO:0000313" key="9">
    <source>
        <dbReference type="Proteomes" id="UP000054270"/>
    </source>
</evidence>
<dbReference type="GO" id="GO:0016706">
    <property type="term" value="F:2-oxoglutarate-dependent dioxygenase activity"/>
    <property type="evidence" value="ECO:0007669"/>
    <property type="project" value="TreeGrafter"/>
</dbReference>
<dbReference type="Pfam" id="PF02668">
    <property type="entry name" value="TauD"/>
    <property type="match status" value="1"/>
</dbReference>
<reference evidence="9" key="1">
    <citation type="submission" date="2014-04" db="EMBL/GenBank/DDBJ databases">
        <title>Evolutionary Origins and Diversification of the Mycorrhizal Mutualists.</title>
        <authorList>
            <consortium name="DOE Joint Genome Institute"/>
            <consortium name="Mycorrhizal Genomics Consortium"/>
            <person name="Kohler A."/>
            <person name="Kuo A."/>
            <person name="Nagy L.G."/>
            <person name="Floudas D."/>
            <person name="Copeland A."/>
            <person name="Barry K.W."/>
            <person name="Cichocki N."/>
            <person name="Veneault-Fourrey C."/>
            <person name="LaButti K."/>
            <person name="Lindquist E.A."/>
            <person name="Lipzen A."/>
            <person name="Lundell T."/>
            <person name="Morin E."/>
            <person name="Murat C."/>
            <person name="Riley R."/>
            <person name="Ohm R."/>
            <person name="Sun H."/>
            <person name="Tunlid A."/>
            <person name="Henrissat B."/>
            <person name="Grigoriev I.V."/>
            <person name="Hibbett D.S."/>
            <person name="Martin F."/>
        </authorList>
    </citation>
    <scope>NUCLEOTIDE SEQUENCE [LARGE SCALE GENOMIC DNA]</scope>
    <source>
        <strain evidence="9">FD-334 SS-4</strain>
    </source>
</reference>
<evidence type="ECO:0000259" key="7">
    <source>
        <dbReference type="Pfam" id="PF02668"/>
    </source>
</evidence>
<evidence type="ECO:0000256" key="6">
    <source>
        <dbReference type="SAM" id="MobiDB-lite"/>
    </source>
</evidence>
<dbReference type="PANTHER" id="PTHR30468:SF31">
    <property type="entry name" value="ALPHA-KETOGLUTARATE-DEPENDENT SULFONATE DIOXYGENASE-RELATED"/>
    <property type="match status" value="1"/>
</dbReference>
<dbReference type="SUPFAM" id="SSF51197">
    <property type="entry name" value="Clavaminate synthase-like"/>
    <property type="match status" value="1"/>
</dbReference>
<dbReference type="Proteomes" id="UP000054270">
    <property type="component" value="Unassembled WGS sequence"/>
</dbReference>
<evidence type="ECO:0000256" key="2">
    <source>
        <dbReference type="ARBA" id="ARBA00022723"/>
    </source>
</evidence>
<evidence type="ECO:0000313" key="8">
    <source>
        <dbReference type="EMBL" id="KJA19373.1"/>
    </source>
</evidence>
<keyword evidence="5" id="KW-0408">Iron</keyword>
<keyword evidence="9" id="KW-1185">Reference proteome</keyword>
<gene>
    <name evidence="8" type="ORF">HYPSUDRAFT_56657</name>
</gene>
<keyword evidence="4" id="KW-0560">Oxidoreductase</keyword>
<proteinExistence type="inferred from homology"/>
<dbReference type="Gene3D" id="3.60.130.10">
    <property type="entry name" value="Clavaminate synthase-like"/>
    <property type="match status" value="1"/>
</dbReference>
<keyword evidence="2" id="KW-0479">Metal-binding</keyword>
<protein>
    <recommendedName>
        <fullName evidence="7">TauD/TfdA-like domain-containing protein</fullName>
    </recommendedName>
</protein>
<name>A0A0D2M7Y4_HYPSF</name>
<evidence type="ECO:0000256" key="1">
    <source>
        <dbReference type="ARBA" id="ARBA00005896"/>
    </source>
</evidence>
<accession>A0A0D2M7Y4</accession>
<feature type="region of interest" description="Disordered" evidence="6">
    <location>
        <begin position="1"/>
        <end position="28"/>
    </location>
</feature>
<dbReference type="EMBL" id="KN817578">
    <property type="protein sequence ID" value="KJA19373.1"/>
    <property type="molecule type" value="Genomic_DNA"/>
</dbReference>